<sequence length="83" mass="9166">MSDTRKTLPPKGSFESQIVELFEQKQPASVLYDDNGVTRANGLIAAIFENEGEKWFRLMDATEICIGSLIAVNGTFASDYSEC</sequence>
<dbReference type="RefSeq" id="WP_341839231.1">
    <property type="nucleotide sequence ID" value="NZ_CP149792.1"/>
</dbReference>
<evidence type="ECO:0000313" key="2">
    <source>
        <dbReference type="Proteomes" id="UP001449657"/>
    </source>
</evidence>
<gene>
    <name evidence="1" type="ORF">WJU22_16260</name>
</gene>
<proteinExistence type="predicted"/>
<dbReference type="Proteomes" id="UP001449657">
    <property type="component" value="Chromosome"/>
</dbReference>
<protein>
    <submittedName>
        <fullName evidence="1">Uncharacterized protein</fullName>
    </submittedName>
</protein>
<name>A0ABZ2Z1N4_9BACT</name>
<reference evidence="1 2" key="1">
    <citation type="submission" date="2024-03" db="EMBL/GenBank/DDBJ databases">
        <title>Chitinophaga caseinilytica sp. nov., a casein hydrolysing bacterium isolated from forest soil.</title>
        <authorList>
            <person name="Lee D.S."/>
            <person name="Han D.M."/>
            <person name="Baek J.H."/>
            <person name="Choi D.G."/>
            <person name="Jeon J.H."/>
            <person name="Jeon C.O."/>
        </authorList>
    </citation>
    <scope>NUCLEOTIDE SEQUENCE [LARGE SCALE GENOMIC DNA]</scope>
    <source>
        <strain evidence="1 2">KACC 19118</strain>
    </source>
</reference>
<accession>A0ABZ2Z1N4</accession>
<evidence type="ECO:0000313" key="1">
    <source>
        <dbReference type="EMBL" id="WZN44449.1"/>
    </source>
</evidence>
<dbReference type="EMBL" id="CP150096">
    <property type="protein sequence ID" value="WZN44449.1"/>
    <property type="molecule type" value="Genomic_DNA"/>
</dbReference>
<keyword evidence="2" id="KW-1185">Reference proteome</keyword>
<organism evidence="1 2">
    <name type="scientific">Chitinophaga caseinilytica</name>
    <dbReference type="NCBI Taxonomy" id="2267521"/>
    <lineage>
        <taxon>Bacteria</taxon>
        <taxon>Pseudomonadati</taxon>
        <taxon>Bacteroidota</taxon>
        <taxon>Chitinophagia</taxon>
        <taxon>Chitinophagales</taxon>
        <taxon>Chitinophagaceae</taxon>
        <taxon>Chitinophaga</taxon>
    </lineage>
</organism>